<name>A0ABU3QTU3_9ACTN</name>
<keyword evidence="2" id="KW-1185">Reference proteome</keyword>
<organism evidence="1 2">
    <name type="scientific">Streptomyces tamarix</name>
    <dbReference type="NCBI Taxonomy" id="3078565"/>
    <lineage>
        <taxon>Bacteria</taxon>
        <taxon>Bacillati</taxon>
        <taxon>Actinomycetota</taxon>
        <taxon>Actinomycetes</taxon>
        <taxon>Kitasatosporales</taxon>
        <taxon>Streptomycetaceae</taxon>
        <taxon>Streptomyces</taxon>
    </lineage>
</organism>
<dbReference type="Proteomes" id="UP001250181">
    <property type="component" value="Unassembled WGS sequence"/>
</dbReference>
<gene>
    <name evidence="1" type="ORF">RND61_29675</name>
</gene>
<proteinExistence type="predicted"/>
<dbReference type="RefSeq" id="WP_315881241.1">
    <property type="nucleotide sequence ID" value="NZ_JAWCTQ010000059.1"/>
</dbReference>
<evidence type="ECO:0000313" key="2">
    <source>
        <dbReference type="Proteomes" id="UP001250181"/>
    </source>
</evidence>
<comment type="caution">
    <text evidence="1">The sequence shown here is derived from an EMBL/GenBank/DDBJ whole genome shotgun (WGS) entry which is preliminary data.</text>
</comment>
<accession>A0ABU3QTU3</accession>
<protein>
    <submittedName>
        <fullName evidence="1">Uncharacterized protein</fullName>
    </submittedName>
</protein>
<sequence length="89" mass="8933">MAPLLTLRGPTARIGGPVPLDAVGLALEPLAADAHHVVAIDDGHVVVTGTPDEVLRAPRATLTRRPVSAMAPGGERAVTNLTAPTASGS</sequence>
<evidence type="ECO:0000313" key="1">
    <source>
        <dbReference type="EMBL" id="MDT9686205.1"/>
    </source>
</evidence>
<reference evidence="1 2" key="1">
    <citation type="submission" date="2023-09" db="EMBL/GenBank/DDBJ databases">
        <title>Streptomyces sp. nov.: A antagonism against Alternaria gaisen Producing Streptochlin, Isolated from Tamarix root soil.</title>
        <authorList>
            <person name="Chen Y."/>
        </authorList>
    </citation>
    <scope>NUCLEOTIDE SEQUENCE [LARGE SCALE GENOMIC DNA]</scope>
    <source>
        <strain evidence="1 2">TRM76323</strain>
    </source>
</reference>
<dbReference type="EMBL" id="JAWCTQ010000059">
    <property type="protein sequence ID" value="MDT9686205.1"/>
    <property type="molecule type" value="Genomic_DNA"/>
</dbReference>